<dbReference type="EMBL" id="OX465077">
    <property type="protein sequence ID" value="CAI9268662.1"/>
    <property type="molecule type" value="Genomic_DNA"/>
</dbReference>
<sequence length="115" mass="12649">MNEGICEITDGNKVEEKLMSSCSRWSNVEGKQIRDTVAGADESQWSAIRGEPAVANEVRPMDEEDDEKDATLVEGQQWKRVDDQERAQSGGRSVRGVVSGRCGEPGMGKKDHRLG</sequence>
<protein>
    <submittedName>
        <fullName evidence="2">Uncharacterized protein</fullName>
    </submittedName>
</protein>
<gene>
    <name evidence="2" type="ORF">LSALG_LOCUS9075</name>
</gene>
<organism evidence="2 3">
    <name type="scientific">Lactuca saligna</name>
    <name type="common">Willowleaf lettuce</name>
    <dbReference type="NCBI Taxonomy" id="75948"/>
    <lineage>
        <taxon>Eukaryota</taxon>
        <taxon>Viridiplantae</taxon>
        <taxon>Streptophyta</taxon>
        <taxon>Embryophyta</taxon>
        <taxon>Tracheophyta</taxon>
        <taxon>Spermatophyta</taxon>
        <taxon>Magnoliopsida</taxon>
        <taxon>eudicotyledons</taxon>
        <taxon>Gunneridae</taxon>
        <taxon>Pentapetalae</taxon>
        <taxon>asterids</taxon>
        <taxon>campanulids</taxon>
        <taxon>Asterales</taxon>
        <taxon>Asteraceae</taxon>
        <taxon>Cichorioideae</taxon>
        <taxon>Cichorieae</taxon>
        <taxon>Lactucinae</taxon>
        <taxon>Lactuca</taxon>
    </lineage>
</organism>
<reference evidence="2" key="1">
    <citation type="submission" date="2023-04" db="EMBL/GenBank/DDBJ databases">
        <authorList>
            <person name="Vijverberg K."/>
            <person name="Xiong W."/>
            <person name="Schranz E."/>
        </authorList>
    </citation>
    <scope>NUCLEOTIDE SEQUENCE</scope>
</reference>
<evidence type="ECO:0000313" key="2">
    <source>
        <dbReference type="EMBL" id="CAI9268662.1"/>
    </source>
</evidence>
<evidence type="ECO:0000313" key="3">
    <source>
        <dbReference type="Proteomes" id="UP001177003"/>
    </source>
</evidence>
<dbReference type="Proteomes" id="UP001177003">
    <property type="component" value="Chromosome 1"/>
</dbReference>
<dbReference type="AlphaFoldDB" id="A0AA35VV54"/>
<feature type="region of interest" description="Disordered" evidence="1">
    <location>
        <begin position="80"/>
        <end position="115"/>
    </location>
</feature>
<proteinExistence type="predicted"/>
<feature type="compositionally biased region" description="Low complexity" evidence="1">
    <location>
        <begin position="89"/>
        <end position="101"/>
    </location>
</feature>
<name>A0AA35VV54_LACSI</name>
<accession>A0AA35VV54</accession>
<evidence type="ECO:0000256" key="1">
    <source>
        <dbReference type="SAM" id="MobiDB-lite"/>
    </source>
</evidence>
<keyword evidence="3" id="KW-1185">Reference proteome</keyword>